<dbReference type="InterPro" id="IPR057113">
    <property type="entry name" value="Phage_H_T_join_N"/>
</dbReference>
<name>A0A8S5VH79_9CAUD</name>
<organism evidence="2">
    <name type="scientific">Myoviridae sp. ctkfK18</name>
    <dbReference type="NCBI Taxonomy" id="2825165"/>
    <lineage>
        <taxon>Viruses</taxon>
        <taxon>Duplodnaviria</taxon>
        <taxon>Heunggongvirae</taxon>
        <taxon>Uroviricota</taxon>
        <taxon>Caudoviricetes</taxon>
    </lineage>
</organism>
<accession>A0A8S5VH79</accession>
<protein>
    <recommendedName>
        <fullName evidence="1">Putative phage head-tail joining protein N-terminal domain-containing protein</fullName>
    </recommendedName>
</protein>
<evidence type="ECO:0000259" key="1">
    <source>
        <dbReference type="Pfam" id="PF24214"/>
    </source>
</evidence>
<reference evidence="2" key="1">
    <citation type="journal article" date="2021" name="Proc. Natl. Acad. Sci. U.S.A.">
        <title>A Catalog of Tens of Thousands of Viruses from Human Metagenomes Reveals Hidden Associations with Chronic Diseases.</title>
        <authorList>
            <person name="Tisza M.J."/>
            <person name="Buck C.B."/>
        </authorList>
    </citation>
    <scope>NUCLEOTIDE SEQUENCE</scope>
    <source>
        <strain evidence="2">CtkfK18</strain>
    </source>
</reference>
<evidence type="ECO:0000313" key="2">
    <source>
        <dbReference type="EMBL" id="DAG06032.1"/>
    </source>
</evidence>
<feature type="domain" description="Putative phage head-tail joining protein N-terminal" evidence="1">
    <location>
        <begin position="48"/>
        <end position="193"/>
    </location>
</feature>
<dbReference type="EMBL" id="BK016265">
    <property type="protein sequence ID" value="DAG06032.1"/>
    <property type="molecule type" value="Genomic_DNA"/>
</dbReference>
<sequence length="460" mass="54056">MAKVERISANITSPRPTREQAELQIGLNNKTWYDSPITSMMNNPSVISDWWNINSNETTFSETANLMKSKTDSTRFNYIEGFVHYGRSSQEIEDKPDTERRLAINLADGQTMILGGTIEPKEGDHFIPYSHKHIDVPFMVTKVTPANLINKEVWVVDYTESTVFKNRQDLMEHTVKWYVYKSENVGTGKSTIVDKTTDDKMTNMEKTMDNIQKMLVEAFYDKDLDVYAFHSSLYGNYIFNYYANDMLQETHRLLKYGHNRNTLFFTNIYAFDRVTANYKTSIYEKMLSRKFNKLEETFPEPDDNRVTSGAGEILHQLMDIRDQINEEYGSYTPKYSYHIKLYLRQKSNHMIFSSLYNTDFVLVDMLNTAGFIDPYLKSCYYTYEIRHPLLCKFFDAWMDKNFDLFESYLKELEDYYVDKDNIDDYFGATLLLLLLKEHYGEVSKDVFQPTYAKNFNRGGK</sequence>
<dbReference type="Pfam" id="PF24214">
    <property type="entry name" value="Phage_H_T_join_2"/>
    <property type="match status" value="1"/>
</dbReference>
<proteinExistence type="predicted"/>